<evidence type="ECO:0000313" key="2">
    <source>
        <dbReference type="Proteomes" id="UP001432027"/>
    </source>
</evidence>
<proteinExistence type="predicted"/>
<accession>A0AAV5TGL5</accession>
<dbReference type="EMBL" id="BTSX01000004">
    <property type="protein sequence ID" value="GMS92256.1"/>
    <property type="molecule type" value="Genomic_DNA"/>
</dbReference>
<dbReference type="Proteomes" id="UP001432027">
    <property type="component" value="Unassembled WGS sequence"/>
</dbReference>
<name>A0AAV5TGL5_9BILA</name>
<evidence type="ECO:0000313" key="1">
    <source>
        <dbReference type="EMBL" id="GMS92256.1"/>
    </source>
</evidence>
<dbReference type="AlphaFoldDB" id="A0AAV5TGL5"/>
<gene>
    <name evidence="1" type="ORF">PENTCL1PPCAC_14431</name>
</gene>
<comment type="caution">
    <text evidence="1">The sequence shown here is derived from an EMBL/GenBank/DDBJ whole genome shotgun (WGS) entry which is preliminary data.</text>
</comment>
<feature type="non-terminal residue" evidence="1">
    <location>
        <position position="219"/>
    </location>
</feature>
<reference evidence="1" key="1">
    <citation type="submission" date="2023-10" db="EMBL/GenBank/DDBJ databases">
        <title>Genome assembly of Pristionchus species.</title>
        <authorList>
            <person name="Yoshida K."/>
            <person name="Sommer R.J."/>
        </authorList>
    </citation>
    <scope>NUCLEOTIDE SEQUENCE</scope>
    <source>
        <strain evidence="1">RS0144</strain>
    </source>
</reference>
<protein>
    <recommendedName>
        <fullName evidence="3">Ribosomal protein</fullName>
    </recommendedName>
</protein>
<organism evidence="1 2">
    <name type="scientific">Pristionchus entomophagus</name>
    <dbReference type="NCBI Taxonomy" id="358040"/>
    <lineage>
        <taxon>Eukaryota</taxon>
        <taxon>Metazoa</taxon>
        <taxon>Ecdysozoa</taxon>
        <taxon>Nematoda</taxon>
        <taxon>Chromadorea</taxon>
        <taxon>Rhabditida</taxon>
        <taxon>Rhabditina</taxon>
        <taxon>Diplogasteromorpha</taxon>
        <taxon>Diplogasteroidea</taxon>
        <taxon>Neodiplogasteridae</taxon>
        <taxon>Pristionchus</taxon>
    </lineage>
</organism>
<evidence type="ECO:0008006" key="3">
    <source>
        <dbReference type="Google" id="ProtNLM"/>
    </source>
</evidence>
<sequence length="219" mass="24547">FTSLYFRERMLMMRLRKYTGSSALLRPIHVVLRGEHHGIEWSDGAVPRCLSGGSLGGVDHILHQLFGEHRRGDGVGLVRLLHIRLLVLRHHLHLVDDRIVGLVEDLLERFGESRHGVSRRDSRFLETAVERAQHGHRGHHLGGGNEGDGVLHEVVRDLIPRLLCDEIREDECCGLGFIRSEISSDESGDFLVELGLLTACNHSAKSEKDKESHLNADCG</sequence>
<keyword evidence="2" id="KW-1185">Reference proteome</keyword>
<feature type="non-terminal residue" evidence="1">
    <location>
        <position position="1"/>
    </location>
</feature>